<feature type="transmembrane region" description="Helical" evidence="2">
    <location>
        <begin position="920"/>
        <end position="942"/>
    </location>
</feature>
<protein>
    <submittedName>
        <fullName evidence="4">Ulp1-like peptidase</fullName>
    </submittedName>
</protein>
<feature type="region of interest" description="Disordered" evidence="1">
    <location>
        <begin position="106"/>
        <end position="134"/>
    </location>
</feature>
<evidence type="ECO:0000256" key="2">
    <source>
        <dbReference type="SAM" id="Phobius"/>
    </source>
</evidence>
<feature type="compositionally biased region" description="Basic and acidic residues" evidence="1">
    <location>
        <begin position="108"/>
        <end position="134"/>
    </location>
</feature>
<evidence type="ECO:0000313" key="5">
    <source>
        <dbReference type="Proteomes" id="UP000321393"/>
    </source>
</evidence>
<evidence type="ECO:0000313" key="4">
    <source>
        <dbReference type="EMBL" id="KAA0037333.1"/>
    </source>
</evidence>
<dbReference type="PANTHER" id="PTHR48449:SF1">
    <property type="entry name" value="DUF1985 DOMAIN-CONTAINING PROTEIN"/>
    <property type="match status" value="1"/>
</dbReference>
<sequence>MVTVDGVSVPKPEVDWTDAEEQASVGNARAITALFNGTSIVKISSLQLITSKFEALKMTEDESISEYNERVLEIASDSLLLGEKIPESKIVRKEFQSMNIAGPTAKLGRKDGENFTRKTDELSNRRNGDHGKKKEEVERSFRCRECEGFNHYKAECPTFLRRQKKNYYATLSNEDSDDNEVDHGLNVFTTCITKINLDDSECSDKDENEDLTFEELKMLRKEDSEARAIQKERIQDLMEENERLMGVISSLKIKLKKVQSKYDQTIKSVKMLNLGTENLDSILNSGQNSSSKYGLGFDASLRNVKSTSEVKFVPAAVKAKTEITCTTAITNSSARSFRWTCYYRGRKGHIRPFCYKLQRDKRYQQKTEFESHKNKSSFAKRNRSIRKTHMVWRVKTSENCKIAFTTVQTTNDAWYFDSGCSRHMTGNRREFNIITGLWGPKEDYIQLVGNSRLLEKFFKDKECVYVSDLEDIFLEYEGDDDDIVKLALVYFIEISLLRKDRRTKVDIGFFKIANDWNTFNNYDWGRIVFVRTLSALKRALDKQYAKGKKKSTQTKKYTIKGFPHALQVWAYESIPTIIGCGVDKVNDHAIPRMLRWVCQQSPKSQTISQVFDSPMSKNGGSERVREVVNDEYDFKKNIDELKGMMSTILKHIGLQRKGDEGEHKVSKGLVDHTLESKEVDNAKTEDVDTGGTPNWLRMPKEDEHIEVKKKGDEDVLEKKIDIGLEEPIDVVDDEDVTEIEPFLTQRPHVRPARRKRASVYLSTPFTTLPKRSVTSTTSTSQYEPIVYDPMHKILDVHLDRLRAWITDKCTGDELRETFHGKKSKAFFRDLFMCRRWLADEHLDALFLFIRLKIKAARIPSSQNFTTADTIFMVWNRRRILVSKWPLYKECIKENRPFDWDEEYRLVDYVVGSKEDFQDPWQVLITFTLHSMSMATIGFYYAWI</sequence>
<evidence type="ECO:0000259" key="3">
    <source>
        <dbReference type="Pfam" id="PF09331"/>
    </source>
</evidence>
<organism evidence="4 5">
    <name type="scientific">Cucumis melo var. makuwa</name>
    <name type="common">Oriental melon</name>
    <dbReference type="NCBI Taxonomy" id="1194695"/>
    <lineage>
        <taxon>Eukaryota</taxon>
        <taxon>Viridiplantae</taxon>
        <taxon>Streptophyta</taxon>
        <taxon>Embryophyta</taxon>
        <taxon>Tracheophyta</taxon>
        <taxon>Spermatophyta</taxon>
        <taxon>Magnoliopsida</taxon>
        <taxon>eudicotyledons</taxon>
        <taxon>Gunneridae</taxon>
        <taxon>Pentapetalae</taxon>
        <taxon>rosids</taxon>
        <taxon>fabids</taxon>
        <taxon>Cucurbitales</taxon>
        <taxon>Cucurbitaceae</taxon>
        <taxon>Benincaseae</taxon>
        <taxon>Cucumis</taxon>
    </lineage>
</organism>
<evidence type="ECO:0000256" key="1">
    <source>
        <dbReference type="SAM" id="MobiDB-lite"/>
    </source>
</evidence>
<gene>
    <name evidence="4" type="ORF">E6C27_scaffold278G00240</name>
</gene>
<proteinExistence type="predicted"/>
<keyword evidence="2" id="KW-0812">Transmembrane</keyword>
<comment type="caution">
    <text evidence="4">The sequence shown here is derived from an EMBL/GenBank/DDBJ whole genome shotgun (WGS) entry which is preliminary data.</text>
</comment>
<keyword evidence="2" id="KW-0472">Membrane</keyword>
<feature type="domain" description="DUF1985" evidence="3">
    <location>
        <begin position="428"/>
        <end position="533"/>
    </location>
</feature>
<dbReference type="InterPro" id="IPR015410">
    <property type="entry name" value="DUF1985"/>
</dbReference>
<dbReference type="EMBL" id="SSTE01018943">
    <property type="protein sequence ID" value="KAA0037333.1"/>
    <property type="molecule type" value="Genomic_DNA"/>
</dbReference>
<dbReference type="AlphaFoldDB" id="A0A5A7T2Y7"/>
<dbReference type="PANTHER" id="PTHR48449">
    <property type="entry name" value="DUF1985 DOMAIN-CONTAINING PROTEIN"/>
    <property type="match status" value="1"/>
</dbReference>
<dbReference type="Pfam" id="PF09331">
    <property type="entry name" value="DUF1985"/>
    <property type="match status" value="1"/>
</dbReference>
<reference evidence="4 5" key="1">
    <citation type="submission" date="2019-08" db="EMBL/GenBank/DDBJ databases">
        <title>Draft genome sequences of two oriental melons (Cucumis melo L. var makuwa).</title>
        <authorList>
            <person name="Kwon S.-Y."/>
        </authorList>
    </citation>
    <scope>NUCLEOTIDE SEQUENCE [LARGE SCALE GENOMIC DNA]</scope>
    <source>
        <strain evidence="5">cv. SW 3</strain>
        <tissue evidence="4">Leaf</tissue>
    </source>
</reference>
<name>A0A5A7T2Y7_CUCMM</name>
<keyword evidence="2" id="KW-1133">Transmembrane helix</keyword>
<accession>A0A5A7T2Y7</accession>
<dbReference type="Proteomes" id="UP000321393">
    <property type="component" value="Unassembled WGS sequence"/>
</dbReference>
<dbReference type="OrthoDB" id="1751324at2759"/>